<dbReference type="Gramene" id="QL04p073953:mrna">
    <property type="protein sequence ID" value="QL04p073953:mrna"/>
    <property type="gene ID" value="QL04p073953"/>
</dbReference>
<dbReference type="Proteomes" id="UP000594261">
    <property type="component" value="Chromosome 4"/>
</dbReference>
<organism evidence="2 3">
    <name type="scientific">Quercus lobata</name>
    <name type="common">Valley oak</name>
    <dbReference type="NCBI Taxonomy" id="97700"/>
    <lineage>
        <taxon>Eukaryota</taxon>
        <taxon>Viridiplantae</taxon>
        <taxon>Streptophyta</taxon>
        <taxon>Embryophyta</taxon>
        <taxon>Tracheophyta</taxon>
        <taxon>Spermatophyta</taxon>
        <taxon>Magnoliopsida</taxon>
        <taxon>eudicotyledons</taxon>
        <taxon>Gunneridae</taxon>
        <taxon>Pentapetalae</taxon>
        <taxon>rosids</taxon>
        <taxon>fabids</taxon>
        <taxon>Fagales</taxon>
        <taxon>Fagaceae</taxon>
        <taxon>Quercus</taxon>
    </lineage>
</organism>
<reference evidence="2" key="2">
    <citation type="submission" date="2021-01" db="UniProtKB">
        <authorList>
            <consortium name="EnsemblPlants"/>
        </authorList>
    </citation>
    <scope>IDENTIFICATION</scope>
</reference>
<dbReference type="InParanoid" id="A0A7N2LK96"/>
<sequence>MSKLTNRELEGSITARHSGLKGILSAMCKDENECLQHKPKEIDIEEWQYLISYLGSEKLKTISKRDAEDKSKQQALETQQEPANPELWLLTHCPKGQWIDETSKCIYEEFSCRINEMEVAENRALPVDEQDEIFQSIVGSRSGHVYEQEYMARPSTSMERLRAKLDALTRVSAETQRRNNELKAQVQELQRQLAAERAGRLKQIEVERAECDRQMEVIQQTSMKTYVEGGDRAGRSSFLQVKIAGNVPHEVGNFDTLIIPFKWTFVPLEQFQQEVLGWFLFMSWQNGILFGPSAQHYVQQIMGTSIGPGPNRDHWAPSHTWAFWFLVVAPSNRVI</sequence>
<evidence type="ECO:0000256" key="1">
    <source>
        <dbReference type="SAM" id="Coils"/>
    </source>
</evidence>
<protein>
    <submittedName>
        <fullName evidence="2">Uncharacterized protein</fullName>
    </submittedName>
</protein>
<name>A0A7N2LK96_QUELO</name>
<dbReference type="EMBL" id="LRBV02000004">
    <property type="status" value="NOT_ANNOTATED_CDS"/>
    <property type="molecule type" value="Genomic_DNA"/>
</dbReference>
<keyword evidence="1" id="KW-0175">Coiled coil</keyword>
<dbReference type="EnsemblPlants" id="QL04p073953:mrna">
    <property type="protein sequence ID" value="QL04p073953:mrna"/>
    <property type="gene ID" value="QL04p073953"/>
</dbReference>
<keyword evidence="3" id="KW-1185">Reference proteome</keyword>
<accession>A0A7N2LK96</accession>
<evidence type="ECO:0000313" key="3">
    <source>
        <dbReference type="Proteomes" id="UP000594261"/>
    </source>
</evidence>
<reference evidence="2 3" key="1">
    <citation type="journal article" date="2016" name="G3 (Bethesda)">
        <title>First Draft Assembly and Annotation of the Genome of a California Endemic Oak Quercus lobata Nee (Fagaceae).</title>
        <authorList>
            <person name="Sork V.L."/>
            <person name="Fitz-Gibbon S.T."/>
            <person name="Puiu D."/>
            <person name="Crepeau M."/>
            <person name="Gugger P.F."/>
            <person name="Sherman R."/>
            <person name="Stevens K."/>
            <person name="Langley C.H."/>
            <person name="Pellegrini M."/>
            <person name="Salzberg S.L."/>
        </authorList>
    </citation>
    <scope>NUCLEOTIDE SEQUENCE [LARGE SCALE GENOMIC DNA]</scope>
    <source>
        <strain evidence="2 3">cv. SW786</strain>
    </source>
</reference>
<proteinExistence type="predicted"/>
<evidence type="ECO:0000313" key="2">
    <source>
        <dbReference type="EnsemblPlants" id="QL04p073953:mrna"/>
    </source>
</evidence>
<dbReference type="AlphaFoldDB" id="A0A7N2LK96"/>
<feature type="coiled-coil region" evidence="1">
    <location>
        <begin position="158"/>
        <end position="221"/>
    </location>
</feature>